<accession>A0A1Y6H5J8</accession>
<dbReference type="KEGG" id="xfr:BER92_13680"/>
<keyword evidence="2" id="KW-0808">Transferase</keyword>
<dbReference type="EMBL" id="LT853885">
    <property type="protein sequence ID" value="SMR04119.1"/>
    <property type="molecule type" value="Genomic_DNA"/>
</dbReference>
<dbReference type="EMBL" id="LT853882">
    <property type="protein sequence ID" value="SMQ98416.1"/>
    <property type="molecule type" value="Genomic_DNA"/>
</dbReference>
<dbReference type="CDD" id="cd00211">
    <property type="entry name" value="PTS_IIA_fru"/>
    <property type="match status" value="1"/>
</dbReference>
<dbReference type="Proteomes" id="UP000195877">
    <property type="component" value="Chromosome 1"/>
</dbReference>
<reference evidence="2 4" key="1">
    <citation type="submission" date="2017-05" db="EMBL/GenBank/DDBJ databases">
        <authorList>
            <person name="Blom J."/>
        </authorList>
    </citation>
    <scope>NUCLEOTIDE SEQUENCE [LARGE SCALE GENOMIC DNA]</scope>
    <source>
        <strain evidence="2">PD885</strain>
    </source>
</reference>
<organism evidence="3 5">
    <name type="scientific">Xanthomonas fragariae</name>
    <dbReference type="NCBI Taxonomy" id="48664"/>
    <lineage>
        <taxon>Bacteria</taxon>
        <taxon>Pseudomonadati</taxon>
        <taxon>Pseudomonadota</taxon>
        <taxon>Gammaproteobacteria</taxon>
        <taxon>Lysobacterales</taxon>
        <taxon>Lysobacteraceae</taxon>
        <taxon>Xanthomonas</taxon>
    </lineage>
</organism>
<dbReference type="Gene3D" id="3.40.930.10">
    <property type="entry name" value="Mannitol-specific EII, Chain A"/>
    <property type="match status" value="1"/>
</dbReference>
<dbReference type="GO" id="GO:0030295">
    <property type="term" value="F:protein kinase activator activity"/>
    <property type="evidence" value="ECO:0007669"/>
    <property type="project" value="TreeGrafter"/>
</dbReference>
<dbReference type="PANTHER" id="PTHR47738">
    <property type="entry name" value="PTS SYSTEM FRUCTOSE-LIKE EIIA COMPONENT-RELATED"/>
    <property type="match status" value="1"/>
</dbReference>
<proteinExistence type="predicted"/>
<evidence type="ECO:0000313" key="2">
    <source>
        <dbReference type="EMBL" id="SMQ98416.1"/>
    </source>
</evidence>
<dbReference type="GeneID" id="61893578"/>
<dbReference type="SUPFAM" id="SSF55804">
    <property type="entry name" value="Phoshotransferase/anion transport protein"/>
    <property type="match status" value="1"/>
</dbReference>
<dbReference type="InterPro" id="IPR051541">
    <property type="entry name" value="PTS_SugarTrans_NitroReg"/>
</dbReference>
<dbReference type="eggNOG" id="COG1762">
    <property type="taxonomic scope" value="Bacteria"/>
</dbReference>
<dbReference type="Pfam" id="PF00359">
    <property type="entry name" value="PTS_EIIA_2"/>
    <property type="match status" value="1"/>
</dbReference>
<dbReference type="InterPro" id="IPR016152">
    <property type="entry name" value="PTrfase/Anion_transptr"/>
</dbReference>
<evidence type="ECO:0000313" key="5">
    <source>
        <dbReference type="Proteomes" id="UP000195953"/>
    </source>
</evidence>
<dbReference type="AlphaFoldDB" id="A0A1Y6H5J8"/>
<protein>
    <submittedName>
        <fullName evidence="3">Nitrogen regulatory IIA protein</fullName>
    </submittedName>
    <submittedName>
        <fullName evidence="2">Nitrogen regulatory protein</fullName>
        <ecNumber evidence="2">2.7.1.-</ecNumber>
    </submittedName>
</protein>
<dbReference type="PANTHER" id="PTHR47738:SF1">
    <property type="entry name" value="NITROGEN REGULATORY PROTEIN"/>
    <property type="match status" value="1"/>
</dbReference>
<reference evidence="3 5" key="2">
    <citation type="submission" date="2017-05" db="EMBL/GenBank/DDBJ databases">
        <authorList>
            <person name="Song R."/>
            <person name="Chenine A.L."/>
            <person name="Ruprecht R.M."/>
        </authorList>
    </citation>
    <scope>NUCLEOTIDE SEQUENCE [LARGE SCALE GENOMIC DNA]</scope>
    <source>
        <strain evidence="3">PD5205</strain>
    </source>
</reference>
<dbReference type="STRING" id="48664.BER92_13680"/>
<gene>
    <name evidence="2" type="primary">ptsN</name>
    <name evidence="3" type="ORF">PD5205_02829</name>
    <name evidence="2" type="ORF">PD885_01165</name>
</gene>
<dbReference type="Proteomes" id="UP000195953">
    <property type="component" value="Chromosome 1"/>
</dbReference>
<dbReference type="PROSITE" id="PS00372">
    <property type="entry name" value="PTS_EIIA_TYPE_2_HIS"/>
    <property type="match status" value="1"/>
</dbReference>
<evidence type="ECO:0000259" key="1">
    <source>
        <dbReference type="PROSITE" id="PS51094"/>
    </source>
</evidence>
<keyword evidence="4" id="KW-1185">Reference proteome</keyword>
<dbReference type="OrthoDB" id="95460at2"/>
<feature type="domain" description="PTS EIIA type-2" evidence="1">
    <location>
        <begin position="4"/>
        <end position="144"/>
    </location>
</feature>
<evidence type="ECO:0000313" key="3">
    <source>
        <dbReference type="EMBL" id="SMR04119.1"/>
    </source>
</evidence>
<dbReference type="EC" id="2.7.1.-" evidence="2"/>
<dbReference type="PROSITE" id="PS51094">
    <property type="entry name" value="PTS_EIIA_TYPE_2"/>
    <property type="match status" value="1"/>
</dbReference>
<evidence type="ECO:0000313" key="4">
    <source>
        <dbReference type="Proteomes" id="UP000195877"/>
    </source>
</evidence>
<dbReference type="InterPro" id="IPR002178">
    <property type="entry name" value="PTS_EIIA_type-2_dom"/>
</dbReference>
<name>A0A1Y6H5J8_9XANT</name>
<dbReference type="GO" id="GO:0016740">
    <property type="term" value="F:transferase activity"/>
    <property type="evidence" value="ECO:0007669"/>
    <property type="project" value="UniProtKB-KW"/>
</dbReference>
<dbReference type="RefSeq" id="WP_002802132.1">
    <property type="nucleotide sequence ID" value="NZ_CP016830.1"/>
</dbReference>
<sequence>MPLTDLMAAVRTMVSPAADRDTVLHTAADLLSCRPAGADELYASLCEREALGSTAIGHGIAIPHGRCPNLTEPRGALLRLDTPVAFGSDEPVDLVFAMAVPAHYTHQHLMLLSKLAERFSDAEFRQQLRAAPNADALMALLTDAPPPQASAA</sequence>